<dbReference type="InterPro" id="IPR020103">
    <property type="entry name" value="PsdUridine_synth_cat_dom_sf"/>
</dbReference>
<comment type="catalytic activity">
    <reaction evidence="1 6">
        <text>a uridine in RNA = a pseudouridine in RNA</text>
        <dbReference type="Rhea" id="RHEA:48348"/>
        <dbReference type="Rhea" id="RHEA-COMP:12068"/>
        <dbReference type="Rhea" id="RHEA-COMP:12069"/>
        <dbReference type="ChEBI" id="CHEBI:65314"/>
        <dbReference type="ChEBI" id="CHEBI:65315"/>
    </reaction>
</comment>
<evidence type="ECO:0000313" key="8">
    <source>
        <dbReference type="EMBL" id="OPJ56491.1"/>
    </source>
</evidence>
<feature type="domain" description="Pseudouridine synthase RsuA/RluA-like" evidence="7">
    <location>
        <begin position="91"/>
        <end position="242"/>
    </location>
</feature>
<accession>A0A1V4I919</accession>
<dbReference type="OrthoDB" id="9807829at2"/>
<organism evidence="8 9">
    <name type="scientific">Alkalithermobacter paradoxus</name>
    <dbReference type="NCBI Taxonomy" id="29349"/>
    <lineage>
        <taxon>Bacteria</taxon>
        <taxon>Bacillati</taxon>
        <taxon>Bacillota</taxon>
        <taxon>Clostridia</taxon>
        <taxon>Peptostreptococcales</taxon>
        <taxon>Tepidibacteraceae</taxon>
        <taxon>Alkalithermobacter</taxon>
    </lineage>
</organism>
<keyword evidence="3 6" id="KW-0413">Isomerase</keyword>
<proteinExistence type="inferred from homology"/>
<sequence length="301" mass="34942">MIIKDLQKYNLISYKVEQEGTLKDILLDKLNLSMRFLSKLKRDKSVFVNDKFQKYDYIAKVGDIIDIKIIEEPSHFEAEDMDIEIIYEDFDLVIVNKPPYIVVHPTKSHPNKTIANGITNYFKDKEENPRIRFVNRLDMNTSGLLIIAKNSYAHHILSEDMKENKITKKYLAVVKGIIKDDYGTIDAPIYRETEDSIRRTVDEKGQSSKTHFKVIERLNDATVVELLLETGRTHQIRVHLSHMGYPIIGDELYGYVDEDLIKRQALHAVKLELYQPRTKEKIKVKANIPDDIANLINKLKG</sequence>
<evidence type="ECO:0000259" key="7">
    <source>
        <dbReference type="Pfam" id="PF00849"/>
    </source>
</evidence>
<dbReference type="InterPro" id="IPR006225">
    <property type="entry name" value="PsdUridine_synth_RluC/D"/>
</dbReference>
<comment type="caution">
    <text evidence="8">The sequence shown here is derived from an EMBL/GenBank/DDBJ whole genome shotgun (WGS) entry which is preliminary data.</text>
</comment>
<evidence type="ECO:0000256" key="2">
    <source>
        <dbReference type="ARBA" id="ARBA00010876"/>
    </source>
</evidence>
<protein>
    <recommendedName>
        <fullName evidence="6">Pseudouridine synthase</fullName>
        <ecNumber evidence="6">5.4.99.-</ecNumber>
    </recommendedName>
</protein>
<dbReference type="EMBL" id="MZGW01000002">
    <property type="protein sequence ID" value="OPJ56491.1"/>
    <property type="molecule type" value="Genomic_DNA"/>
</dbReference>
<dbReference type="AlphaFoldDB" id="A0A1V4I919"/>
<dbReference type="InterPro" id="IPR006145">
    <property type="entry name" value="PsdUridine_synth_RsuA/RluA"/>
</dbReference>
<dbReference type="GO" id="GO:0003723">
    <property type="term" value="F:RNA binding"/>
    <property type="evidence" value="ECO:0007669"/>
    <property type="project" value="UniProtKB-KW"/>
</dbReference>
<dbReference type="STRING" id="29349.CLOTH_08960"/>
<evidence type="ECO:0000256" key="1">
    <source>
        <dbReference type="ARBA" id="ARBA00000073"/>
    </source>
</evidence>
<dbReference type="InterPro" id="IPR006224">
    <property type="entry name" value="PsdUridine_synth_RluA-like_CS"/>
</dbReference>
<dbReference type="RefSeq" id="WP_143715417.1">
    <property type="nucleotide sequence ID" value="NZ_MZGW01000002.1"/>
</dbReference>
<evidence type="ECO:0000256" key="4">
    <source>
        <dbReference type="PIRSR" id="PIRSR606225-1"/>
    </source>
</evidence>
<dbReference type="InterPro" id="IPR050188">
    <property type="entry name" value="RluA_PseudoU_synthase"/>
</dbReference>
<evidence type="ECO:0000256" key="5">
    <source>
        <dbReference type="PROSITE-ProRule" id="PRU00182"/>
    </source>
</evidence>
<keyword evidence="9" id="KW-1185">Reference proteome</keyword>
<gene>
    <name evidence="8" type="primary">rluD_2</name>
    <name evidence="8" type="ORF">CLOTH_08960</name>
</gene>
<dbReference type="PROSITE" id="PS50889">
    <property type="entry name" value="S4"/>
    <property type="match status" value="1"/>
</dbReference>
<dbReference type="PANTHER" id="PTHR21600">
    <property type="entry name" value="MITOCHONDRIAL RNA PSEUDOURIDINE SYNTHASE"/>
    <property type="match status" value="1"/>
</dbReference>
<comment type="function">
    <text evidence="6">Responsible for synthesis of pseudouridine from uracil.</text>
</comment>
<dbReference type="Proteomes" id="UP000190140">
    <property type="component" value="Unassembled WGS sequence"/>
</dbReference>
<dbReference type="CDD" id="cd02869">
    <property type="entry name" value="PseudoU_synth_RluA_like"/>
    <property type="match status" value="1"/>
</dbReference>
<reference evidence="8 9" key="1">
    <citation type="submission" date="2017-03" db="EMBL/GenBank/DDBJ databases">
        <title>Genome sequence of Clostridium thermoalcaliphilum DSM 7309.</title>
        <authorList>
            <person name="Poehlein A."/>
            <person name="Daniel R."/>
        </authorList>
    </citation>
    <scope>NUCLEOTIDE SEQUENCE [LARGE SCALE GENOMIC DNA]</scope>
    <source>
        <strain evidence="8 9">DSM 7309</strain>
    </source>
</reference>
<dbReference type="Gene3D" id="3.30.2350.10">
    <property type="entry name" value="Pseudouridine synthase"/>
    <property type="match status" value="1"/>
</dbReference>
<dbReference type="EC" id="5.4.99.-" evidence="6"/>
<name>A0A1V4I919_9FIRM</name>
<evidence type="ECO:0000313" key="9">
    <source>
        <dbReference type="Proteomes" id="UP000190140"/>
    </source>
</evidence>
<dbReference type="NCBIfam" id="TIGR00005">
    <property type="entry name" value="rluA_subfam"/>
    <property type="match status" value="1"/>
</dbReference>
<dbReference type="GO" id="GO:0000455">
    <property type="term" value="P:enzyme-directed rRNA pseudouridine synthesis"/>
    <property type="evidence" value="ECO:0007669"/>
    <property type="project" value="TreeGrafter"/>
</dbReference>
<dbReference type="Pfam" id="PF00849">
    <property type="entry name" value="PseudoU_synth_2"/>
    <property type="match status" value="1"/>
</dbReference>
<dbReference type="SUPFAM" id="SSF55120">
    <property type="entry name" value="Pseudouridine synthase"/>
    <property type="match status" value="1"/>
</dbReference>
<dbReference type="PROSITE" id="PS01129">
    <property type="entry name" value="PSI_RLU"/>
    <property type="match status" value="1"/>
</dbReference>
<dbReference type="PANTHER" id="PTHR21600:SF44">
    <property type="entry name" value="RIBOSOMAL LARGE SUBUNIT PSEUDOURIDINE SYNTHASE D"/>
    <property type="match status" value="1"/>
</dbReference>
<evidence type="ECO:0000256" key="6">
    <source>
        <dbReference type="RuleBase" id="RU362028"/>
    </source>
</evidence>
<dbReference type="GO" id="GO:0009982">
    <property type="term" value="F:pseudouridine synthase activity"/>
    <property type="evidence" value="ECO:0007669"/>
    <property type="project" value="InterPro"/>
</dbReference>
<dbReference type="GO" id="GO:0140098">
    <property type="term" value="F:catalytic activity, acting on RNA"/>
    <property type="evidence" value="ECO:0007669"/>
    <property type="project" value="UniProtKB-ARBA"/>
</dbReference>
<evidence type="ECO:0000256" key="3">
    <source>
        <dbReference type="ARBA" id="ARBA00023235"/>
    </source>
</evidence>
<feature type="active site" evidence="4">
    <location>
        <position position="138"/>
    </location>
</feature>
<comment type="similarity">
    <text evidence="2 6">Belongs to the pseudouridine synthase RluA family.</text>
</comment>
<keyword evidence="5" id="KW-0694">RNA-binding</keyword>